<keyword evidence="1" id="KW-1133">Transmembrane helix</keyword>
<keyword evidence="1" id="KW-0472">Membrane</keyword>
<dbReference type="Proteomes" id="UP000297626">
    <property type="component" value="Unassembled WGS sequence"/>
</dbReference>
<sequence length="157" mass="16478">MESESPRADTASSARAALVAIATDRQRLGRRLQAQTWWTAPAQAIAIAAVIASPAAGIAFGMMMVSAIATLALVGIDHLVRRRMRLVTLPGPTGPMSLTILIIVCVAIIGAFALSIYFEINNLHAEIVVTAVAGFVAALIGSVLYDLANARELLRVG</sequence>
<dbReference type="RefSeq" id="WP_134530101.1">
    <property type="nucleotide sequence ID" value="NZ_SOHN01000016.1"/>
</dbReference>
<keyword evidence="1" id="KW-0812">Transmembrane</keyword>
<keyword evidence="3" id="KW-1185">Reference proteome</keyword>
<comment type="caution">
    <text evidence="2">The sequence shown here is derived from an EMBL/GenBank/DDBJ whole genome shotgun (WGS) entry which is preliminary data.</text>
</comment>
<name>A0A4R9BLX7_9MICO</name>
<feature type="transmembrane region" description="Helical" evidence="1">
    <location>
        <begin position="58"/>
        <end position="76"/>
    </location>
</feature>
<organism evidence="2 3">
    <name type="scientific">Cryobacterium serini</name>
    <dbReference type="NCBI Taxonomy" id="1259201"/>
    <lineage>
        <taxon>Bacteria</taxon>
        <taxon>Bacillati</taxon>
        <taxon>Actinomycetota</taxon>
        <taxon>Actinomycetes</taxon>
        <taxon>Micrococcales</taxon>
        <taxon>Microbacteriaceae</taxon>
        <taxon>Cryobacterium</taxon>
    </lineage>
</organism>
<evidence type="ECO:0000313" key="3">
    <source>
        <dbReference type="Proteomes" id="UP000297626"/>
    </source>
</evidence>
<proteinExistence type="predicted"/>
<dbReference type="AlphaFoldDB" id="A0A4R9BLX7"/>
<feature type="transmembrane region" description="Helical" evidence="1">
    <location>
        <begin position="97"/>
        <end position="118"/>
    </location>
</feature>
<gene>
    <name evidence="2" type="ORF">E3T51_12390</name>
</gene>
<feature type="transmembrane region" description="Helical" evidence="1">
    <location>
        <begin position="124"/>
        <end position="145"/>
    </location>
</feature>
<evidence type="ECO:0000313" key="2">
    <source>
        <dbReference type="EMBL" id="TFD85953.1"/>
    </source>
</evidence>
<evidence type="ECO:0000256" key="1">
    <source>
        <dbReference type="SAM" id="Phobius"/>
    </source>
</evidence>
<protein>
    <submittedName>
        <fullName evidence="2">Uncharacterized protein</fullName>
    </submittedName>
</protein>
<dbReference type="EMBL" id="SOHN01000016">
    <property type="protein sequence ID" value="TFD85953.1"/>
    <property type="molecule type" value="Genomic_DNA"/>
</dbReference>
<reference evidence="2 3" key="1">
    <citation type="submission" date="2019-03" db="EMBL/GenBank/DDBJ databases">
        <title>Genomics of glacier-inhabiting Cryobacterium strains.</title>
        <authorList>
            <person name="Liu Q."/>
            <person name="Xin Y.-H."/>
        </authorList>
    </citation>
    <scope>NUCLEOTIDE SEQUENCE [LARGE SCALE GENOMIC DNA]</scope>
    <source>
        <strain evidence="2 3">Sr54</strain>
    </source>
</reference>
<accession>A0A4R9BLX7</accession>